<feature type="domain" description="Ketopantoate reductase N-terminal" evidence="11">
    <location>
        <begin position="3"/>
        <end position="146"/>
    </location>
</feature>
<evidence type="ECO:0000313" key="13">
    <source>
        <dbReference type="EMBL" id="NWF48788.1"/>
    </source>
</evidence>
<keyword evidence="5 10" id="KW-0566">Pantothenate biosynthesis</keyword>
<dbReference type="Pfam" id="PF02558">
    <property type="entry name" value="ApbA"/>
    <property type="match status" value="1"/>
</dbReference>
<evidence type="ECO:0000256" key="9">
    <source>
        <dbReference type="ARBA" id="ARBA00048793"/>
    </source>
</evidence>
<dbReference type="Gene3D" id="1.10.1040.10">
    <property type="entry name" value="N-(1-d-carboxylethyl)-l-norvaline Dehydrogenase, domain 2"/>
    <property type="match status" value="1"/>
</dbReference>
<evidence type="ECO:0000256" key="10">
    <source>
        <dbReference type="RuleBase" id="RU362068"/>
    </source>
</evidence>
<dbReference type="NCBIfam" id="TIGR00745">
    <property type="entry name" value="apbA_panE"/>
    <property type="match status" value="1"/>
</dbReference>
<evidence type="ECO:0000256" key="1">
    <source>
        <dbReference type="ARBA" id="ARBA00004994"/>
    </source>
</evidence>
<organism evidence="13 14">
    <name type="scientific">Hydrogenophaga aromaticivorans</name>
    <dbReference type="NCBI Taxonomy" id="2610898"/>
    <lineage>
        <taxon>Bacteria</taxon>
        <taxon>Pseudomonadati</taxon>
        <taxon>Pseudomonadota</taxon>
        <taxon>Betaproteobacteria</taxon>
        <taxon>Burkholderiales</taxon>
        <taxon>Comamonadaceae</taxon>
        <taxon>Hydrogenophaga</taxon>
    </lineage>
</organism>
<dbReference type="SUPFAM" id="SSF48179">
    <property type="entry name" value="6-phosphogluconate dehydrogenase C-terminal domain-like"/>
    <property type="match status" value="1"/>
</dbReference>
<accession>A0A7Y8H2A2</accession>
<comment type="caution">
    <text evidence="13">The sequence shown here is derived from an EMBL/GenBank/DDBJ whole genome shotgun (WGS) entry which is preliminary data.</text>
</comment>
<evidence type="ECO:0000256" key="6">
    <source>
        <dbReference type="ARBA" id="ARBA00022857"/>
    </source>
</evidence>
<keyword evidence="7 10" id="KW-0560">Oxidoreductase</keyword>
<dbReference type="Pfam" id="PF08546">
    <property type="entry name" value="ApbA_C"/>
    <property type="match status" value="1"/>
</dbReference>
<comment type="function">
    <text evidence="10">Catalyzes the NADPH-dependent reduction of ketopantoate into pantoic acid.</text>
</comment>
<dbReference type="InterPro" id="IPR051402">
    <property type="entry name" value="KPR-Related"/>
</dbReference>
<evidence type="ECO:0000256" key="3">
    <source>
        <dbReference type="ARBA" id="ARBA00013014"/>
    </source>
</evidence>
<sequence>MNVTILGAGAMGSLFGGLLAAQGHTVELLDVNERHIGEIQRAGLTLDTDQGSQNMRVKACRPEQGTTPPDWLIVFTKTLHTDSALRAAQHLIGPHTCVLSLQNGLGNVEKLQAFVPRERIAIGVTTVPADMKGPGHVQSHGNGHSRFMSADGQRNPALVQLAADFNQAGLSCELDDQVLAAIWRKVAFNAALNGICAVTGSTVGQLGQHPDTRALVHRTSQEVIDVARAAGVLVDADGVHHDLDHAMEHHVHHKPSMLQDLLARRPTEVDAINGQVRAHGERLGVPTPCVSTLHTLVKQMEATAS</sequence>
<reference evidence="13 14" key="1">
    <citation type="submission" date="2019-09" db="EMBL/GenBank/DDBJ databases">
        <title>Hydrogenophaga aromatica sp. nov., isolated from a para-xylene-degrading enrichment culture.</title>
        <authorList>
            <person name="Tancsics A."/>
            <person name="Banerjee S."/>
        </authorList>
    </citation>
    <scope>NUCLEOTIDE SEQUENCE [LARGE SCALE GENOMIC DNA]</scope>
    <source>
        <strain evidence="13 14">D2P1</strain>
    </source>
</reference>
<dbReference type="InterPro" id="IPR013328">
    <property type="entry name" value="6PGD_dom2"/>
</dbReference>
<evidence type="ECO:0000256" key="5">
    <source>
        <dbReference type="ARBA" id="ARBA00022655"/>
    </source>
</evidence>
<dbReference type="AlphaFoldDB" id="A0A7Y8H2A2"/>
<comment type="catalytic activity">
    <reaction evidence="9 10">
        <text>(R)-pantoate + NADP(+) = 2-dehydropantoate + NADPH + H(+)</text>
        <dbReference type="Rhea" id="RHEA:16233"/>
        <dbReference type="ChEBI" id="CHEBI:11561"/>
        <dbReference type="ChEBI" id="CHEBI:15378"/>
        <dbReference type="ChEBI" id="CHEBI:15980"/>
        <dbReference type="ChEBI" id="CHEBI:57783"/>
        <dbReference type="ChEBI" id="CHEBI:58349"/>
        <dbReference type="EC" id="1.1.1.169"/>
    </reaction>
</comment>
<gene>
    <name evidence="13" type="ORF">F3K02_26525</name>
</gene>
<evidence type="ECO:0000256" key="4">
    <source>
        <dbReference type="ARBA" id="ARBA00019465"/>
    </source>
</evidence>
<dbReference type="PANTHER" id="PTHR21708">
    <property type="entry name" value="PROBABLE 2-DEHYDROPANTOATE 2-REDUCTASE"/>
    <property type="match status" value="1"/>
</dbReference>
<dbReference type="EC" id="1.1.1.169" evidence="3 10"/>
<evidence type="ECO:0000256" key="2">
    <source>
        <dbReference type="ARBA" id="ARBA00007870"/>
    </source>
</evidence>
<dbReference type="FunFam" id="1.10.1040.10:FF:000017">
    <property type="entry name" value="2-dehydropantoate 2-reductase"/>
    <property type="match status" value="1"/>
</dbReference>
<dbReference type="SUPFAM" id="SSF51735">
    <property type="entry name" value="NAD(P)-binding Rossmann-fold domains"/>
    <property type="match status" value="1"/>
</dbReference>
<dbReference type="GO" id="GO:0005737">
    <property type="term" value="C:cytoplasm"/>
    <property type="evidence" value="ECO:0007669"/>
    <property type="project" value="TreeGrafter"/>
</dbReference>
<evidence type="ECO:0000313" key="14">
    <source>
        <dbReference type="Proteomes" id="UP000545507"/>
    </source>
</evidence>
<evidence type="ECO:0000259" key="12">
    <source>
        <dbReference type="Pfam" id="PF08546"/>
    </source>
</evidence>
<dbReference type="Proteomes" id="UP000545507">
    <property type="component" value="Unassembled WGS sequence"/>
</dbReference>
<dbReference type="InterPro" id="IPR013332">
    <property type="entry name" value="KPR_N"/>
</dbReference>
<dbReference type="InterPro" id="IPR008927">
    <property type="entry name" value="6-PGluconate_DH-like_C_sf"/>
</dbReference>
<proteinExistence type="inferred from homology"/>
<feature type="domain" description="Ketopantoate reductase C-terminal" evidence="12">
    <location>
        <begin position="178"/>
        <end position="301"/>
    </location>
</feature>
<dbReference type="RefSeq" id="WP_177139639.1">
    <property type="nucleotide sequence ID" value="NZ_VYGV01000028.1"/>
</dbReference>
<dbReference type="EMBL" id="VYGV01000028">
    <property type="protein sequence ID" value="NWF48788.1"/>
    <property type="molecule type" value="Genomic_DNA"/>
</dbReference>
<protein>
    <recommendedName>
        <fullName evidence="4 10">2-dehydropantoate 2-reductase</fullName>
        <ecNumber evidence="3 10">1.1.1.169</ecNumber>
    </recommendedName>
    <alternativeName>
        <fullName evidence="8 10">Ketopantoate reductase</fullName>
    </alternativeName>
</protein>
<dbReference type="GO" id="GO:0015940">
    <property type="term" value="P:pantothenate biosynthetic process"/>
    <property type="evidence" value="ECO:0007669"/>
    <property type="project" value="UniProtKB-UniPathway"/>
</dbReference>
<evidence type="ECO:0000259" key="11">
    <source>
        <dbReference type="Pfam" id="PF02558"/>
    </source>
</evidence>
<dbReference type="InterPro" id="IPR003710">
    <property type="entry name" value="ApbA"/>
</dbReference>
<dbReference type="UniPathway" id="UPA00028">
    <property type="reaction ID" value="UER00004"/>
</dbReference>
<dbReference type="Gene3D" id="3.40.50.720">
    <property type="entry name" value="NAD(P)-binding Rossmann-like Domain"/>
    <property type="match status" value="1"/>
</dbReference>
<name>A0A7Y8H2A2_9BURK</name>
<dbReference type="GO" id="GO:0008677">
    <property type="term" value="F:2-dehydropantoate 2-reductase activity"/>
    <property type="evidence" value="ECO:0007669"/>
    <property type="project" value="UniProtKB-EC"/>
</dbReference>
<evidence type="ECO:0000256" key="7">
    <source>
        <dbReference type="ARBA" id="ARBA00023002"/>
    </source>
</evidence>
<dbReference type="InterPro" id="IPR013752">
    <property type="entry name" value="KPA_reductase"/>
</dbReference>
<keyword evidence="6 10" id="KW-0521">NADP</keyword>
<keyword evidence="14" id="KW-1185">Reference proteome</keyword>
<comment type="similarity">
    <text evidence="2 10">Belongs to the ketopantoate reductase family.</text>
</comment>
<dbReference type="PANTHER" id="PTHR21708:SF26">
    <property type="entry name" value="2-DEHYDROPANTOATE 2-REDUCTASE"/>
    <property type="match status" value="1"/>
</dbReference>
<comment type="pathway">
    <text evidence="1 10">Cofactor biosynthesis; (R)-pantothenate biosynthesis; (R)-pantoate from 3-methyl-2-oxobutanoate: step 2/2.</text>
</comment>
<dbReference type="InterPro" id="IPR036291">
    <property type="entry name" value="NAD(P)-bd_dom_sf"/>
</dbReference>
<evidence type="ECO:0000256" key="8">
    <source>
        <dbReference type="ARBA" id="ARBA00032024"/>
    </source>
</evidence>